<keyword evidence="8" id="KW-1185">Reference proteome</keyword>
<evidence type="ECO:0000256" key="4">
    <source>
        <dbReference type="ARBA" id="ARBA00022989"/>
    </source>
</evidence>
<evidence type="ECO:0000256" key="5">
    <source>
        <dbReference type="ARBA" id="ARBA00023136"/>
    </source>
</evidence>
<dbReference type="Pfam" id="PF01098">
    <property type="entry name" value="FTSW_RODA_SPOVE"/>
    <property type="match status" value="1"/>
</dbReference>
<feature type="transmembrane region" description="Helical" evidence="6">
    <location>
        <begin position="78"/>
        <end position="99"/>
    </location>
</feature>
<keyword evidence="2 6" id="KW-0812">Transmembrane</keyword>
<comment type="caution">
    <text evidence="7">The sequence shown here is derived from an EMBL/GenBank/DDBJ whole genome shotgun (WGS) entry which is preliminary data.</text>
</comment>
<accession>A0ABT0W8K0</accession>
<dbReference type="EMBL" id="JAMQCR010000001">
    <property type="protein sequence ID" value="MCM2532651.1"/>
    <property type="molecule type" value="Genomic_DNA"/>
</dbReference>
<evidence type="ECO:0000313" key="7">
    <source>
        <dbReference type="EMBL" id="MCM2532651.1"/>
    </source>
</evidence>
<dbReference type="InterPro" id="IPR001182">
    <property type="entry name" value="FtsW/RodA"/>
</dbReference>
<reference evidence="7 8" key="1">
    <citation type="submission" date="2022-06" db="EMBL/GenBank/DDBJ databases">
        <authorList>
            <person name="Jeon C.O."/>
        </authorList>
    </citation>
    <scope>NUCLEOTIDE SEQUENCE [LARGE SCALE GENOMIC DNA]</scope>
    <source>
        <strain evidence="7 8">KCTC 13943</strain>
    </source>
</reference>
<organism evidence="7 8">
    <name type="scientific">Neobacillus pocheonensis</name>
    <dbReference type="NCBI Taxonomy" id="363869"/>
    <lineage>
        <taxon>Bacteria</taxon>
        <taxon>Bacillati</taxon>
        <taxon>Bacillota</taxon>
        <taxon>Bacilli</taxon>
        <taxon>Bacillales</taxon>
        <taxon>Bacillaceae</taxon>
        <taxon>Neobacillus</taxon>
    </lineage>
</organism>
<evidence type="ECO:0000313" key="8">
    <source>
        <dbReference type="Proteomes" id="UP001523262"/>
    </source>
</evidence>
<feature type="transmembrane region" description="Helical" evidence="6">
    <location>
        <begin position="357"/>
        <end position="378"/>
    </location>
</feature>
<dbReference type="PANTHER" id="PTHR30474">
    <property type="entry name" value="CELL CYCLE PROTEIN"/>
    <property type="match status" value="1"/>
</dbReference>
<sequence length="394" mass="43878">MNTTNFYRRLDGTILLILIAFFILSLLFIYSNQQTGQYGTQNFAMKQGINYIIGFVLLICVAKLDVDQIERLAWPSYIGFFSLIIILKFSPSSIAPMILGAKRWFSIPLIGSIQPSEYFKIALIILVARLITKHNTIHPVRTLQTDLFLVGKVLLVTIPPSLIVYIQPDTGMVFLYFVAIGSMLYLSGLQKKLVAAFVIGAILIMGVLVYLYYYQPDVIYKHLIPLLSPHQQQRIVGWLDPAGNSDQAYQTQRSLLAVGSGEVSGKGLMKGNVYIPEKHTDFIFSTVAEETGFFGASFVIILFYLLIYKIIGVGHTSETPFGTYICAGIAFSLTVQIFQNIGMVVGLMPVKGISLPFLTYGGSSLFSNMILMGIILSIRKTFGLYMFAKKNDLT</sequence>
<feature type="transmembrane region" description="Helical" evidence="6">
    <location>
        <begin position="323"/>
        <end position="345"/>
    </location>
</feature>
<feature type="transmembrane region" description="Helical" evidence="6">
    <location>
        <begin position="147"/>
        <end position="166"/>
    </location>
</feature>
<keyword evidence="4 6" id="KW-1133">Transmembrane helix</keyword>
<protein>
    <submittedName>
        <fullName evidence="7">Rod shape-determining protein RodA</fullName>
    </submittedName>
</protein>
<feature type="transmembrane region" description="Helical" evidence="6">
    <location>
        <begin position="49"/>
        <end position="66"/>
    </location>
</feature>
<keyword evidence="5 6" id="KW-0472">Membrane</keyword>
<evidence type="ECO:0000256" key="1">
    <source>
        <dbReference type="ARBA" id="ARBA00004141"/>
    </source>
</evidence>
<feature type="transmembrane region" description="Helical" evidence="6">
    <location>
        <begin position="193"/>
        <end position="213"/>
    </location>
</feature>
<name>A0ABT0W8K0_9BACI</name>
<evidence type="ECO:0000256" key="6">
    <source>
        <dbReference type="SAM" id="Phobius"/>
    </source>
</evidence>
<proteinExistence type="predicted"/>
<comment type="subcellular location">
    <subcellularLocation>
        <location evidence="1">Membrane</location>
        <topology evidence="1">Multi-pass membrane protein</topology>
    </subcellularLocation>
</comment>
<feature type="transmembrane region" description="Helical" evidence="6">
    <location>
        <begin position="105"/>
        <end position="127"/>
    </location>
</feature>
<feature type="transmembrane region" description="Helical" evidence="6">
    <location>
        <begin position="292"/>
        <end position="311"/>
    </location>
</feature>
<feature type="transmembrane region" description="Helical" evidence="6">
    <location>
        <begin position="172"/>
        <end position="188"/>
    </location>
</feature>
<dbReference type="Proteomes" id="UP001523262">
    <property type="component" value="Unassembled WGS sequence"/>
</dbReference>
<gene>
    <name evidence="7" type="ORF">NDK43_09960</name>
</gene>
<dbReference type="PANTHER" id="PTHR30474:SF1">
    <property type="entry name" value="PEPTIDOGLYCAN GLYCOSYLTRANSFERASE MRDB"/>
    <property type="match status" value="1"/>
</dbReference>
<feature type="transmembrane region" description="Helical" evidence="6">
    <location>
        <begin position="12"/>
        <end position="29"/>
    </location>
</feature>
<keyword evidence="3" id="KW-0133">Cell shape</keyword>
<evidence type="ECO:0000256" key="2">
    <source>
        <dbReference type="ARBA" id="ARBA00022692"/>
    </source>
</evidence>
<evidence type="ECO:0000256" key="3">
    <source>
        <dbReference type="ARBA" id="ARBA00022960"/>
    </source>
</evidence>